<keyword evidence="3" id="KW-0560">Oxidoreductase</keyword>
<reference evidence="5" key="2">
    <citation type="submission" date="2013-12" db="EMBL/GenBank/DDBJ databases">
        <title>Evolution of pathogenesis and genome organization in the Tremellales.</title>
        <authorList>
            <person name="Cuomo C."/>
            <person name="Litvintseva A."/>
            <person name="Heitman J."/>
            <person name="Chen Y."/>
            <person name="Sun S."/>
            <person name="Springer D."/>
            <person name="Dromer F."/>
            <person name="Young S."/>
            <person name="Zeng Q."/>
            <person name="Chapman S."/>
            <person name="Gujja S."/>
            <person name="Saif S."/>
            <person name="Birren B."/>
        </authorList>
    </citation>
    <scope>NUCLEOTIDE SEQUENCE [LARGE SCALE GENOMIC DNA]</scope>
    <source>
        <strain evidence="5">BCC8398</strain>
    </source>
</reference>
<accession>A0A1B9GM99</accession>
<proteinExistence type="inferred from homology"/>
<sequence length="302" mass="32611">MVKFTANDIPPLDGKVIIVTGGNVGLGKETVSQLGKHNPAKIYIASRSQSRSEAAIKELQAENPQISPLAFLPLDLSSFASIKAATETFVRQESRLDLVVANAGIMMVAPGLTADGYEIQFGTNHMGHALFIQRLLPLMHSTRQIAVNVPRIVIVSSGSIAMVPTDIYPFDALKTNMASRRTTQRYTISKTANFQYARVLSEKNPDLDIVCVHPGMVNTGLSASTDGFFLRWFNVLVSAAFGTSASIGALNQIWAAVSPDVKTGGSYGPVGVEWKGSAPARKQDVAEQLYEWTQKELAPHVP</sequence>
<organism evidence="4 5">
    <name type="scientific">Kwoniella heveanensis BCC8398</name>
    <dbReference type="NCBI Taxonomy" id="1296120"/>
    <lineage>
        <taxon>Eukaryota</taxon>
        <taxon>Fungi</taxon>
        <taxon>Dikarya</taxon>
        <taxon>Basidiomycota</taxon>
        <taxon>Agaricomycotina</taxon>
        <taxon>Tremellomycetes</taxon>
        <taxon>Tremellales</taxon>
        <taxon>Cryptococcaceae</taxon>
        <taxon>Kwoniella</taxon>
    </lineage>
</organism>
<dbReference type="EMBL" id="KV700130">
    <property type="protein sequence ID" value="OCF32103.1"/>
    <property type="molecule type" value="Genomic_DNA"/>
</dbReference>
<name>A0A1B9GM99_9TREE</name>
<dbReference type="PRINTS" id="PR00081">
    <property type="entry name" value="GDHRDH"/>
</dbReference>
<dbReference type="InterPro" id="IPR036291">
    <property type="entry name" value="NAD(P)-bd_dom_sf"/>
</dbReference>
<evidence type="ECO:0000256" key="3">
    <source>
        <dbReference type="ARBA" id="ARBA00023002"/>
    </source>
</evidence>
<dbReference type="OrthoDB" id="191139at2759"/>
<dbReference type="GO" id="GO:0016491">
    <property type="term" value="F:oxidoreductase activity"/>
    <property type="evidence" value="ECO:0007669"/>
    <property type="project" value="UniProtKB-KW"/>
</dbReference>
<dbReference type="Gene3D" id="3.40.50.720">
    <property type="entry name" value="NAD(P)-binding Rossmann-like Domain"/>
    <property type="match status" value="1"/>
</dbReference>
<evidence type="ECO:0000313" key="5">
    <source>
        <dbReference type="Proteomes" id="UP000092666"/>
    </source>
</evidence>
<dbReference type="PANTHER" id="PTHR24320">
    <property type="entry name" value="RETINOL DEHYDROGENASE"/>
    <property type="match status" value="1"/>
</dbReference>
<dbReference type="PANTHER" id="PTHR24320:SF282">
    <property type="entry name" value="WW DOMAIN-CONTAINING OXIDOREDUCTASE"/>
    <property type="match status" value="1"/>
</dbReference>
<evidence type="ECO:0008006" key="6">
    <source>
        <dbReference type="Google" id="ProtNLM"/>
    </source>
</evidence>
<dbReference type="SUPFAM" id="SSF51735">
    <property type="entry name" value="NAD(P)-binding Rossmann-fold domains"/>
    <property type="match status" value="1"/>
</dbReference>
<dbReference type="AlphaFoldDB" id="A0A1B9GM99"/>
<keyword evidence="2" id="KW-0521">NADP</keyword>
<keyword evidence="5" id="KW-1185">Reference proteome</keyword>
<evidence type="ECO:0000256" key="2">
    <source>
        <dbReference type="ARBA" id="ARBA00022857"/>
    </source>
</evidence>
<evidence type="ECO:0000313" key="4">
    <source>
        <dbReference type="EMBL" id="OCF32103.1"/>
    </source>
</evidence>
<dbReference type="InterPro" id="IPR002347">
    <property type="entry name" value="SDR_fam"/>
</dbReference>
<comment type="similarity">
    <text evidence="1">Belongs to the short-chain dehydrogenases/reductases (SDR) family.</text>
</comment>
<reference evidence="4 5" key="1">
    <citation type="submission" date="2013-07" db="EMBL/GenBank/DDBJ databases">
        <title>The Genome Sequence of Cryptococcus heveanensis BCC8398.</title>
        <authorList>
            <consortium name="The Broad Institute Genome Sequencing Platform"/>
            <person name="Cuomo C."/>
            <person name="Litvintseva A."/>
            <person name="Chen Y."/>
            <person name="Heitman J."/>
            <person name="Sun S."/>
            <person name="Springer D."/>
            <person name="Dromer F."/>
            <person name="Young S.K."/>
            <person name="Zeng Q."/>
            <person name="Gargeya S."/>
            <person name="Fitzgerald M."/>
            <person name="Abouelleil A."/>
            <person name="Alvarado L."/>
            <person name="Berlin A.M."/>
            <person name="Chapman S.B."/>
            <person name="Dewar J."/>
            <person name="Goldberg J."/>
            <person name="Griggs A."/>
            <person name="Gujja S."/>
            <person name="Hansen M."/>
            <person name="Howarth C."/>
            <person name="Imamovic A."/>
            <person name="Larimer J."/>
            <person name="McCowan C."/>
            <person name="Murphy C."/>
            <person name="Pearson M."/>
            <person name="Priest M."/>
            <person name="Roberts A."/>
            <person name="Saif S."/>
            <person name="Shea T."/>
            <person name="Sykes S."/>
            <person name="Wortman J."/>
            <person name="Nusbaum C."/>
            <person name="Birren B."/>
        </authorList>
    </citation>
    <scope>NUCLEOTIDE SEQUENCE [LARGE SCALE GENOMIC DNA]</scope>
    <source>
        <strain evidence="4 5">BCC8398</strain>
    </source>
</reference>
<gene>
    <name evidence="4" type="ORF">I316_06259</name>
</gene>
<protein>
    <recommendedName>
        <fullName evidence="6">Oxidoreductase</fullName>
    </recommendedName>
</protein>
<dbReference type="Pfam" id="PF00106">
    <property type="entry name" value="adh_short"/>
    <property type="match status" value="1"/>
</dbReference>
<dbReference type="STRING" id="1296120.A0A1B9GM99"/>
<dbReference type="Proteomes" id="UP000092666">
    <property type="component" value="Unassembled WGS sequence"/>
</dbReference>
<evidence type="ECO:0000256" key="1">
    <source>
        <dbReference type="ARBA" id="ARBA00006484"/>
    </source>
</evidence>